<dbReference type="InterPro" id="IPR002715">
    <property type="entry name" value="Nas_poly-pep-assoc_cplx_dom"/>
</dbReference>
<gene>
    <name evidence="5" type="primary">Btf3</name>
    <name evidence="5" type="ORF">OSTLU_119600</name>
</gene>
<dbReference type="Pfam" id="PF01849">
    <property type="entry name" value="NAC"/>
    <property type="match status" value="1"/>
</dbReference>
<accession>A4RSR5</accession>
<keyword evidence="6" id="KW-1185">Reference proteome</keyword>
<dbReference type="Proteomes" id="UP000001568">
    <property type="component" value="Chromosome 2"/>
</dbReference>
<comment type="similarity">
    <text evidence="1 2">Belongs to the NAC-beta family.</text>
</comment>
<keyword evidence="2" id="KW-0804">Transcription</keyword>
<dbReference type="AlphaFoldDB" id="A4RSR5"/>
<comment type="subunit">
    <text evidence="2">Part of the nascent polypeptide-associated complex (NAC).</text>
</comment>
<dbReference type="Gene3D" id="2.20.70.30">
    <property type="entry name" value="Nascent polypeptide-associated complex domain"/>
    <property type="match status" value="1"/>
</dbReference>
<dbReference type="EMBL" id="CP000582">
    <property type="protein sequence ID" value="ABO94492.1"/>
    <property type="molecule type" value="Genomic_DNA"/>
</dbReference>
<feature type="domain" description="NAC-A/B" evidence="4">
    <location>
        <begin position="33"/>
        <end position="97"/>
    </location>
</feature>
<dbReference type="InterPro" id="IPR039370">
    <property type="entry name" value="BTF3"/>
</dbReference>
<feature type="region of interest" description="Disordered" evidence="3">
    <location>
        <begin position="13"/>
        <end position="34"/>
    </location>
</feature>
<dbReference type="GeneID" id="5000355"/>
<proteinExistence type="inferred from homology"/>
<sequence length="124" mass="13463">MDVDRLQRLASAVRTGGKGSMRRKKKAAHKAVSADDTKLQNCLKRMQVNTIPGIQEVNIFQGENVIQFANPKLQASPPANTYVVTGPSSTRALQDILPGVFSQLGPENIANLKKVAEQYSQESG</sequence>
<dbReference type="Gramene" id="ABO94492">
    <property type="protein sequence ID" value="ABO94492"/>
    <property type="gene ID" value="OSTLU_119600"/>
</dbReference>
<dbReference type="PROSITE" id="PS51151">
    <property type="entry name" value="NAC_AB"/>
    <property type="match status" value="1"/>
</dbReference>
<evidence type="ECO:0000256" key="1">
    <source>
        <dbReference type="ARBA" id="ARBA00005296"/>
    </source>
</evidence>
<dbReference type="HOGENOM" id="CLU_098726_1_0_1"/>
<name>A4RSR5_OSTLU</name>
<dbReference type="OrthoDB" id="8033832at2759"/>
<reference evidence="5 6" key="1">
    <citation type="journal article" date="2007" name="Proc. Natl. Acad. Sci. U.S.A.">
        <title>The tiny eukaryote Ostreococcus provides genomic insights into the paradox of plankton speciation.</title>
        <authorList>
            <person name="Palenik B."/>
            <person name="Grimwood J."/>
            <person name="Aerts A."/>
            <person name="Rouze P."/>
            <person name="Salamov A."/>
            <person name="Putnam N."/>
            <person name="Dupont C."/>
            <person name="Jorgensen R."/>
            <person name="Derelle E."/>
            <person name="Rombauts S."/>
            <person name="Zhou K."/>
            <person name="Otillar R."/>
            <person name="Merchant S.S."/>
            <person name="Podell S."/>
            <person name="Gaasterland T."/>
            <person name="Napoli C."/>
            <person name="Gendler K."/>
            <person name="Manuell A."/>
            <person name="Tai V."/>
            <person name="Vallon O."/>
            <person name="Piganeau G."/>
            <person name="Jancek S."/>
            <person name="Heijde M."/>
            <person name="Jabbari K."/>
            <person name="Bowler C."/>
            <person name="Lohr M."/>
            <person name="Robbens S."/>
            <person name="Werner G."/>
            <person name="Dubchak I."/>
            <person name="Pazour G.J."/>
            <person name="Ren Q."/>
            <person name="Paulsen I."/>
            <person name="Delwiche C."/>
            <person name="Schmutz J."/>
            <person name="Rokhsar D."/>
            <person name="Van de Peer Y."/>
            <person name="Moreau H."/>
            <person name="Grigoriev I.V."/>
        </authorList>
    </citation>
    <scope>NUCLEOTIDE SEQUENCE [LARGE SCALE GENOMIC DNA]</scope>
    <source>
        <strain evidence="5 6">CCE9901</strain>
    </source>
</reference>
<dbReference type="STRING" id="436017.A4RSR5"/>
<protein>
    <recommendedName>
        <fullName evidence="2">Nascent polypeptide-associated complex subunit beta</fullName>
    </recommendedName>
</protein>
<evidence type="ECO:0000256" key="2">
    <source>
        <dbReference type="RuleBase" id="RU361272"/>
    </source>
</evidence>
<evidence type="ECO:0000313" key="6">
    <source>
        <dbReference type="Proteomes" id="UP000001568"/>
    </source>
</evidence>
<dbReference type="eggNOG" id="KOG2240">
    <property type="taxonomic scope" value="Eukaryota"/>
</dbReference>
<dbReference type="OMA" id="GDNKAPM"/>
<dbReference type="GO" id="GO:0003729">
    <property type="term" value="F:mRNA binding"/>
    <property type="evidence" value="ECO:0007669"/>
    <property type="project" value="EnsemblPlants"/>
</dbReference>
<evidence type="ECO:0000313" key="5">
    <source>
        <dbReference type="EMBL" id="ABO94492.1"/>
    </source>
</evidence>
<dbReference type="InterPro" id="IPR038187">
    <property type="entry name" value="NAC_A/B_dom_sf"/>
</dbReference>
<keyword evidence="2" id="KW-0805">Transcription regulation</keyword>
<feature type="compositionally biased region" description="Basic residues" evidence="3">
    <location>
        <begin position="20"/>
        <end position="29"/>
    </location>
</feature>
<dbReference type="CDD" id="cd22055">
    <property type="entry name" value="NAC_BTF3"/>
    <property type="match status" value="1"/>
</dbReference>
<dbReference type="RefSeq" id="XP_001416199.1">
    <property type="nucleotide sequence ID" value="XM_001416162.1"/>
</dbReference>
<dbReference type="KEGG" id="olu:OSTLU_119600"/>
<dbReference type="PANTHER" id="PTHR10351">
    <property type="entry name" value="TRANSCRIPTION FACTOR BTF3 FAMILY MEMBER"/>
    <property type="match status" value="1"/>
</dbReference>
<organism evidence="5 6">
    <name type="scientific">Ostreococcus lucimarinus (strain CCE9901)</name>
    <dbReference type="NCBI Taxonomy" id="436017"/>
    <lineage>
        <taxon>Eukaryota</taxon>
        <taxon>Viridiplantae</taxon>
        <taxon>Chlorophyta</taxon>
        <taxon>Mamiellophyceae</taxon>
        <taxon>Mamiellales</taxon>
        <taxon>Bathycoccaceae</taxon>
        <taxon>Ostreococcus</taxon>
    </lineage>
</organism>
<evidence type="ECO:0000256" key="3">
    <source>
        <dbReference type="SAM" id="MobiDB-lite"/>
    </source>
</evidence>
<dbReference type="SMART" id="SM01407">
    <property type="entry name" value="NAC"/>
    <property type="match status" value="1"/>
</dbReference>
<dbReference type="FunFam" id="2.20.70.30:FF:000001">
    <property type="entry name" value="Transcription factor BTF3 homolog"/>
    <property type="match status" value="1"/>
</dbReference>
<evidence type="ECO:0000259" key="4">
    <source>
        <dbReference type="PROSITE" id="PS51151"/>
    </source>
</evidence>